<sequence length="414" mass="45845">MKSPVILQRRLLLSGAGVAVLLLIAGLASRERGSSDPDLQSGKHASAKGPRTANASDPRRGRHDLSGESDAARIAQIKSWLRDYSPVPDKEDMLARFDALVSALSFAALREMVEEADRAIPYTNRGDDTGHHGRPRFLHRALWERYTRLDPDAAWELFLSRLKEDDRRAAGTVLTGIARKDPLRVLDALTDPSHGASYGEIEGLEELVKDITASHPDEVFDTVATMVKTESPYSWQSVNGCIAGLAAGSDWPAVSARLAEAFPEASSERSRIAGLVAARWILEDREAGLAWLDGISPEVSYERSIAMVAWLQAEPEKAARWLEEWDMPAGKKQELYNSMIFRGGLRDAATVDAMLALYEGEEDDDVLRTVAATTPVSLPALLKLKERPDLPEPARKRIEEAIAYERQLEWWVEK</sequence>
<feature type="region of interest" description="Disordered" evidence="1">
    <location>
        <begin position="31"/>
        <end position="68"/>
    </location>
</feature>
<feature type="compositionally biased region" description="Basic and acidic residues" evidence="1">
    <location>
        <begin position="57"/>
        <end position="66"/>
    </location>
</feature>
<dbReference type="Proteomes" id="UP000501812">
    <property type="component" value="Chromosome"/>
</dbReference>
<evidence type="ECO:0000256" key="1">
    <source>
        <dbReference type="SAM" id="MobiDB-lite"/>
    </source>
</evidence>
<proteinExistence type="predicted"/>
<dbReference type="KEGG" id="luo:HHL09_26170"/>
<accession>A0A858RQ11</accession>
<dbReference type="EMBL" id="CP051774">
    <property type="protein sequence ID" value="QJE99117.1"/>
    <property type="molecule type" value="Genomic_DNA"/>
</dbReference>
<keyword evidence="3" id="KW-1185">Reference proteome</keyword>
<reference evidence="2 3" key="1">
    <citation type="submission" date="2020-04" db="EMBL/GenBank/DDBJ databases">
        <title>Luteolibacter sp. G-1-1-1 isolated from soil.</title>
        <authorList>
            <person name="Dahal R.H."/>
        </authorList>
    </citation>
    <scope>NUCLEOTIDE SEQUENCE [LARGE SCALE GENOMIC DNA]</scope>
    <source>
        <strain evidence="2 3">G-1-1-1</strain>
    </source>
</reference>
<dbReference type="AlphaFoldDB" id="A0A858RQ11"/>
<name>A0A858RQ11_9BACT</name>
<protein>
    <submittedName>
        <fullName evidence="2">Uncharacterized protein</fullName>
    </submittedName>
</protein>
<gene>
    <name evidence="2" type="ORF">HHL09_26170</name>
</gene>
<organism evidence="2 3">
    <name type="scientific">Luteolibacter luteus</name>
    <dbReference type="NCBI Taxonomy" id="2728835"/>
    <lineage>
        <taxon>Bacteria</taxon>
        <taxon>Pseudomonadati</taxon>
        <taxon>Verrucomicrobiota</taxon>
        <taxon>Verrucomicrobiia</taxon>
        <taxon>Verrucomicrobiales</taxon>
        <taxon>Verrucomicrobiaceae</taxon>
        <taxon>Luteolibacter</taxon>
    </lineage>
</organism>
<evidence type="ECO:0000313" key="2">
    <source>
        <dbReference type="EMBL" id="QJE99117.1"/>
    </source>
</evidence>
<dbReference type="RefSeq" id="WP_169457603.1">
    <property type="nucleotide sequence ID" value="NZ_CP051774.1"/>
</dbReference>
<evidence type="ECO:0000313" key="3">
    <source>
        <dbReference type="Proteomes" id="UP000501812"/>
    </source>
</evidence>